<dbReference type="RefSeq" id="WP_020887888.1">
    <property type="nucleotide sequence ID" value="NZ_ATHI01000030.1"/>
</dbReference>
<comment type="caution">
    <text evidence="3">The sequence shown here is derived from an EMBL/GenBank/DDBJ whole genome shotgun (WGS) entry which is preliminary data.</text>
</comment>
<dbReference type="OrthoDB" id="5457984at2"/>
<dbReference type="Proteomes" id="UP000014975">
    <property type="component" value="Unassembled WGS sequence"/>
</dbReference>
<dbReference type="STRING" id="1121439.dsat_1191"/>
<evidence type="ECO:0000256" key="1">
    <source>
        <dbReference type="SAM" id="Phobius"/>
    </source>
</evidence>
<dbReference type="EMBL" id="ATHI01000030">
    <property type="protein sequence ID" value="EPR31064.1"/>
    <property type="molecule type" value="Genomic_DNA"/>
</dbReference>
<keyword evidence="1" id="KW-0812">Transmembrane</keyword>
<proteinExistence type="predicted"/>
<feature type="domain" description="TadE-like" evidence="2">
    <location>
        <begin position="15"/>
        <end position="56"/>
    </location>
</feature>
<name>S7UAU9_9BACT</name>
<organism evidence="3 4">
    <name type="scientific">Alkalidesulfovibrio alkalitolerans DSM 16529</name>
    <dbReference type="NCBI Taxonomy" id="1121439"/>
    <lineage>
        <taxon>Bacteria</taxon>
        <taxon>Pseudomonadati</taxon>
        <taxon>Thermodesulfobacteriota</taxon>
        <taxon>Desulfovibrionia</taxon>
        <taxon>Desulfovibrionales</taxon>
        <taxon>Desulfovibrionaceae</taxon>
        <taxon>Alkalidesulfovibrio</taxon>
    </lineage>
</organism>
<keyword evidence="4" id="KW-1185">Reference proteome</keyword>
<keyword evidence="1" id="KW-1133">Transmembrane helix</keyword>
<keyword evidence="1" id="KW-0472">Membrane</keyword>
<feature type="transmembrane region" description="Helical" evidence="1">
    <location>
        <begin position="20"/>
        <end position="42"/>
    </location>
</feature>
<protein>
    <submittedName>
        <fullName evidence="3">TadE family protein</fullName>
    </submittedName>
</protein>
<evidence type="ECO:0000313" key="3">
    <source>
        <dbReference type="EMBL" id="EPR31064.1"/>
    </source>
</evidence>
<dbReference type="eggNOG" id="COG4961">
    <property type="taxonomic scope" value="Bacteria"/>
</dbReference>
<dbReference type="InterPro" id="IPR012495">
    <property type="entry name" value="TadE-like_dom"/>
</dbReference>
<evidence type="ECO:0000313" key="4">
    <source>
        <dbReference type="Proteomes" id="UP000014975"/>
    </source>
</evidence>
<gene>
    <name evidence="3" type="ORF">dsat_1191</name>
</gene>
<sequence length="133" mass="14165">MRDRIRRLLEGERGGISTEFAITMALLVFPMFIGTIDVSRLIHTGNILTRTAREAVVTASRGGDATPVALASAEAAGLDVTRLSVNTALVSKPGGHGTGVRVELNYNLTGFSLFPVDIFIPNGLTARAEARQE</sequence>
<reference evidence="3 4" key="1">
    <citation type="journal article" date="2013" name="Genome Announc.">
        <title>Draft genome sequences for three mercury-methylating, sulfate-reducing bacteria.</title>
        <authorList>
            <person name="Brown S.D."/>
            <person name="Hurt R.A.Jr."/>
            <person name="Gilmour C.C."/>
            <person name="Elias D.A."/>
        </authorList>
    </citation>
    <scope>NUCLEOTIDE SEQUENCE [LARGE SCALE GENOMIC DNA]</scope>
    <source>
        <strain evidence="3 4">DSM 16529</strain>
    </source>
</reference>
<accession>S7UAU9</accession>
<dbReference type="AlphaFoldDB" id="S7UAU9"/>
<dbReference type="Pfam" id="PF07811">
    <property type="entry name" value="TadE"/>
    <property type="match status" value="1"/>
</dbReference>
<evidence type="ECO:0000259" key="2">
    <source>
        <dbReference type="Pfam" id="PF07811"/>
    </source>
</evidence>
<dbReference type="PATRIC" id="fig|1121439.3.peg.2574"/>